<protein>
    <submittedName>
        <fullName evidence="1">RCG59004</fullName>
    </submittedName>
</protein>
<sequence>MLNTKLKRSSIEGPFCVLFSCAPLKGMPGARFLKSQSGFVSVPAFIPMSSICSCLQFKIKIRNQHPELSIGNNHDDRIIGP</sequence>
<gene>
    <name evidence="1" type="ORF">rCG_59004</name>
</gene>
<accession>A6JPL6</accession>
<proteinExistence type="predicted"/>
<evidence type="ECO:0000313" key="2">
    <source>
        <dbReference type="Proteomes" id="UP000234681"/>
    </source>
</evidence>
<name>A6JPL6_RAT</name>
<organism evidence="1 2">
    <name type="scientific">Rattus norvegicus</name>
    <name type="common">Rat</name>
    <dbReference type="NCBI Taxonomy" id="10116"/>
    <lineage>
        <taxon>Eukaryota</taxon>
        <taxon>Metazoa</taxon>
        <taxon>Chordata</taxon>
        <taxon>Craniata</taxon>
        <taxon>Vertebrata</taxon>
        <taxon>Euteleostomi</taxon>
        <taxon>Mammalia</taxon>
        <taxon>Eutheria</taxon>
        <taxon>Euarchontoglires</taxon>
        <taxon>Glires</taxon>
        <taxon>Rodentia</taxon>
        <taxon>Myomorpha</taxon>
        <taxon>Muroidea</taxon>
        <taxon>Muridae</taxon>
        <taxon>Murinae</taxon>
        <taxon>Rattus</taxon>
    </lineage>
</organism>
<dbReference type="Proteomes" id="UP000234681">
    <property type="component" value="Chromosome 16"/>
</dbReference>
<evidence type="ECO:0000313" key="1">
    <source>
        <dbReference type="EMBL" id="EDL78907.1"/>
    </source>
</evidence>
<dbReference type="EMBL" id="CH473995">
    <property type="protein sequence ID" value="EDL78907.1"/>
    <property type="molecule type" value="Genomic_DNA"/>
</dbReference>
<reference evidence="1 2" key="1">
    <citation type="submission" date="2005-09" db="EMBL/GenBank/DDBJ databases">
        <authorList>
            <person name="Mural R.J."/>
            <person name="Li P.W."/>
            <person name="Adams M.D."/>
            <person name="Amanatides P.G."/>
            <person name="Baden-Tillson H."/>
            <person name="Barnstead M."/>
            <person name="Chin S.H."/>
            <person name="Dew I."/>
            <person name="Evans C.A."/>
            <person name="Ferriera S."/>
            <person name="Flanigan M."/>
            <person name="Fosler C."/>
            <person name="Glodek A."/>
            <person name="Gu Z."/>
            <person name="Holt R.A."/>
            <person name="Jennings D."/>
            <person name="Kraft C.L."/>
            <person name="Lu F."/>
            <person name="Nguyen T."/>
            <person name="Nusskern D.R."/>
            <person name="Pfannkoch C.M."/>
            <person name="Sitter C."/>
            <person name="Sutton G.G."/>
            <person name="Venter J.C."/>
            <person name="Wang Z."/>
            <person name="Woodage T."/>
            <person name="Zheng X.H."/>
            <person name="Zhong F."/>
        </authorList>
    </citation>
    <scope>NUCLEOTIDE SEQUENCE [LARGE SCALE GENOMIC DNA]</scope>
    <source>
        <strain>BN</strain>
        <strain evidence="2">Sprague-Dawley</strain>
    </source>
</reference>
<dbReference type="AlphaFoldDB" id="A6JPL6"/>